<name>A0A1U7DD93_9RHOB</name>
<comment type="similarity">
    <text evidence="1 3">Belongs to the RelE toxin family.</text>
</comment>
<dbReference type="InterPro" id="IPR051803">
    <property type="entry name" value="TA_system_RelE-like_toxin"/>
</dbReference>
<keyword evidence="5" id="KW-1185">Reference proteome</keyword>
<evidence type="ECO:0000256" key="1">
    <source>
        <dbReference type="ARBA" id="ARBA00006226"/>
    </source>
</evidence>
<dbReference type="Proteomes" id="UP000186559">
    <property type="component" value="Plasmid pTPRO5"/>
</dbReference>
<evidence type="ECO:0000256" key="2">
    <source>
        <dbReference type="ARBA" id="ARBA00022649"/>
    </source>
</evidence>
<dbReference type="Gene3D" id="3.30.2310.20">
    <property type="entry name" value="RelE-like"/>
    <property type="match status" value="1"/>
</dbReference>
<evidence type="ECO:0000256" key="3">
    <source>
        <dbReference type="PIRNR" id="PIRNR029218"/>
    </source>
</evidence>
<organism evidence="4 5">
    <name type="scientific">Salipiger profundus</name>
    <dbReference type="NCBI Taxonomy" id="1229727"/>
    <lineage>
        <taxon>Bacteria</taxon>
        <taxon>Pseudomonadati</taxon>
        <taxon>Pseudomonadota</taxon>
        <taxon>Alphaproteobacteria</taxon>
        <taxon>Rhodobacterales</taxon>
        <taxon>Roseobacteraceae</taxon>
        <taxon>Salipiger</taxon>
    </lineage>
</organism>
<dbReference type="PANTHER" id="PTHR33755">
    <property type="entry name" value="TOXIN PARE1-RELATED"/>
    <property type="match status" value="1"/>
</dbReference>
<evidence type="ECO:0000313" key="5">
    <source>
        <dbReference type="Proteomes" id="UP000186559"/>
    </source>
</evidence>
<reference evidence="4 5" key="1">
    <citation type="submission" date="2016-03" db="EMBL/GenBank/DDBJ databases">
        <title>Deep-sea bacteria in the southern Pacific.</title>
        <authorList>
            <person name="Tang K."/>
        </authorList>
    </citation>
    <scope>NUCLEOTIDE SEQUENCE [LARGE SCALE GENOMIC DNA]</scope>
    <source>
        <strain evidence="4 5">JLT2016</strain>
        <plasmid evidence="5">Plasmid ptpro5</plasmid>
    </source>
</reference>
<dbReference type="RefSeq" id="WP_076625788.1">
    <property type="nucleotide sequence ID" value="NZ_BMEW01000012.1"/>
</dbReference>
<sequence length="100" mass="11356">MTREIRLSEAAGTDLIDIWAQTSRKWGPDQADRYLDDIEHSLNGLLDNPLIGTDCSDLLPGCRQLITGRHLAFYEVDGAAIFVIRVLHQSMDVPRHLRDR</sequence>
<dbReference type="InterPro" id="IPR007712">
    <property type="entry name" value="RelE/ParE_toxin"/>
</dbReference>
<dbReference type="PIRSF" id="PIRSF029218">
    <property type="entry name" value="ParE"/>
    <property type="match status" value="1"/>
</dbReference>
<keyword evidence="2" id="KW-1277">Toxin-antitoxin system</keyword>
<protein>
    <recommendedName>
        <fullName evidence="3">Toxin</fullName>
    </recommendedName>
</protein>
<dbReference type="InterPro" id="IPR035093">
    <property type="entry name" value="RelE/ParE_toxin_dom_sf"/>
</dbReference>
<dbReference type="AlphaFoldDB" id="A0A1U7DD93"/>
<dbReference type="InterPro" id="IPR028344">
    <property type="entry name" value="ParE1/4"/>
</dbReference>
<dbReference type="KEGG" id="tpro:Ga0080559_TMP158"/>
<keyword evidence="4" id="KW-0614">Plasmid</keyword>
<dbReference type="PANTHER" id="PTHR33755:SF9">
    <property type="entry name" value="TOXIN PARE1"/>
    <property type="match status" value="1"/>
</dbReference>
<accession>A0A1U7DD93</accession>
<geneLocation type="plasmid" evidence="5">
    <name>ptpro5</name>
</geneLocation>
<dbReference type="Pfam" id="PF05016">
    <property type="entry name" value="ParE_toxin"/>
    <property type="match status" value="1"/>
</dbReference>
<gene>
    <name evidence="4" type="ORF">Ga0080559_TMP158</name>
</gene>
<dbReference type="EMBL" id="CP014801">
    <property type="protein sequence ID" value="APX26134.1"/>
    <property type="molecule type" value="Genomic_DNA"/>
</dbReference>
<proteinExistence type="inferred from homology"/>
<evidence type="ECO:0000313" key="4">
    <source>
        <dbReference type="EMBL" id="APX26134.1"/>
    </source>
</evidence>